<dbReference type="PANTHER" id="PTHR13504:SF38">
    <property type="entry name" value="FIDO DOMAIN-CONTAINING PROTEIN"/>
    <property type="match status" value="1"/>
</dbReference>
<evidence type="ECO:0000259" key="3">
    <source>
        <dbReference type="PROSITE" id="PS51459"/>
    </source>
</evidence>
<evidence type="ECO:0000256" key="1">
    <source>
        <dbReference type="PIRSR" id="PIRSR640198-1"/>
    </source>
</evidence>
<dbReference type="AlphaFoldDB" id="A0A3B9GUF7"/>
<protein>
    <submittedName>
        <fullName evidence="4">Cell filamentation protein Fic</fullName>
    </submittedName>
</protein>
<dbReference type="InterPro" id="IPR036597">
    <property type="entry name" value="Fido-like_dom_sf"/>
</dbReference>
<dbReference type="GO" id="GO:0005524">
    <property type="term" value="F:ATP binding"/>
    <property type="evidence" value="ECO:0007669"/>
    <property type="project" value="UniProtKB-KW"/>
</dbReference>
<accession>A0A3B9GUF7</accession>
<sequence length="148" mass="16635">REMFTPSVTAGLVRARDLAGYRSGPVYIRRSKHVPPNREAVRELMPAFFDLLTNEDDPAVRVVLGHFVFVYIHPYIDGNGRMGRFLMNLLMATARYPWTIVPLQRRADYMAALESASVEQDIVPFTKFLAELVSAGLKGEKLPSIPGN</sequence>
<reference evidence="4 5" key="1">
    <citation type="journal article" date="2018" name="Nat. Biotechnol.">
        <title>A standardized bacterial taxonomy based on genome phylogeny substantially revises the tree of life.</title>
        <authorList>
            <person name="Parks D.H."/>
            <person name="Chuvochina M."/>
            <person name="Waite D.W."/>
            <person name="Rinke C."/>
            <person name="Skarshewski A."/>
            <person name="Chaumeil P.A."/>
            <person name="Hugenholtz P."/>
        </authorList>
    </citation>
    <scope>NUCLEOTIDE SEQUENCE [LARGE SCALE GENOMIC DNA]</scope>
    <source>
        <strain evidence="4">UBA8733</strain>
    </source>
</reference>
<evidence type="ECO:0000256" key="2">
    <source>
        <dbReference type="PIRSR" id="PIRSR640198-2"/>
    </source>
</evidence>
<dbReference type="InterPro" id="IPR040198">
    <property type="entry name" value="Fido_containing"/>
</dbReference>
<feature type="active site" evidence="1">
    <location>
        <position position="73"/>
    </location>
</feature>
<name>A0A3B9GUF7_9PROT</name>
<dbReference type="PANTHER" id="PTHR13504">
    <property type="entry name" value="FIDO DOMAIN-CONTAINING PROTEIN DDB_G0283145"/>
    <property type="match status" value="1"/>
</dbReference>
<dbReference type="EMBL" id="DMAN01000014">
    <property type="protein sequence ID" value="HAE25644.1"/>
    <property type="molecule type" value="Genomic_DNA"/>
</dbReference>
<dbReference type="SUPFAM" id="SSF140931">
    <property type="entry name" value="Fic-like"/>
    <property type="match status" value="1"/>
</dbReference>
<dbReference type="Pfam" id="PF02661">
    <property type="entry name" value="Fic"/>
    <property type="match status" value="1"/>
</dbReference>
<dbReference type="PROSITE" id="PS51459">
    <property type="entry name" value="FIDO"/>
    <property type="match status" value="1"/>
</dbReference>
<gene>
    <name evidence="4" type="ORF">DCG58_00645</name>
</gene>
<proteinExistence type="predicted"/>
<keyword evidence="2" id="KW-0547">Nucleotide-binding</keyword>
<evidence type="ECO:0000313" key="4">
    <source>
        <dbReference type="EMBL" id="HAE25644.1"/>
    </source>
</evidence>
<comment type="caution">
    <text evidence="4">The sequence shown here is derived from an EMBL/GenBank/DDBJ whole genome shotgun (WGS) entry which is preliminary data.</text>
</comment>
<keyword evidence="2" id="KW-0067">ATP-binding</keyword>
<feature type="binding site" evidence="2">
    <location>
        <begin position="77"/>
        <end position="84"/>
    </location>
    <ligand>
        <name>ATP</name>
        <dbReference type="ChEBI" id="CHEBI:30616"/>
    </ligand>
</feature>
<dbReference type="Gene3D" id="1.10.3290.10">
    <property type="entry name" value="Fido-like domain"/>
    <property type="match status" value="1"/>
</dbReference>
<evidence type="ECO:0000313" key="5">
    <source>
        <dbReference type="Proteomes" id="UP000259610"/>
    </source>
</evidence>
<feature type="non-terminal residue" evidence="4">
    <location>
        <position position="1"/>
    </location>
</feature>
<organism evidence="4 5">
    <name type="scientific">Hyphomonas adhaerens</name>
    <dbReference type="NCBI Taxonomy" id="81029"/>
    <lineage>
        <taxon>Bacteria</taxon>
        <taxon>Pseudomonadati</taxon>
        <taxon>Pseudomonadota</taxon>
        <taxon>Alphaproteobacteria</taxon>
        <taxon>Hyphomonadales</taxon>
        <taxon>Hyphomonadaceae</taxon>
        <taxon>Hyphomonas</taxon>
    </lineage>
</organism>
<feature type="domain" description="Fido" evidence="3">
    <location>
        <begin position="1"/>
        <end position="131"/>
    </location>
</feature>
<dbReference type="InterPro" id="IPR003812">
    <property type="entry name" value="Fido"/>
</dbReference>
<dbReference type="Proteomes" id="UP000259610">
    <property type="component" value="Unassembled WGS sequence"/>
</dbReference>